<feature type="coiled-coil region" evidence="1">
    <location>
        <begin position="37"/>
        <end position="90"/>
    </location>
</feature>
<feature type="region of interest" description="Disordered" evidence="2">
    <location>
        <begin position="1"/>
        <end position="24"/>
    </location>
</feature>
<feature type="region of interest" description="Disordered" evidence="2">
    <location>
        <begin position="177"/>
        <end position="320"/>
    </location>
</feature>
<feature type="transmembrane region" description="Helical" evidence="3">
    <location>
        <begin position="721"/>
        <end position="737"/>
    </location>
</feature>
<evidence type="ECO:0000256" key="3">
    <source>
        <dbReference type="SAM" id="Phobius"/>
    </source>
</evidence>
<keyword evidence="5" id="KW-1185">Reference proteome</keyword>
<accession>A0AA36GPM1</accession>
<name>A0AA36GPM1_CYLNA</name>
<organism evidence="4 5">
    <name type="scientific">Cylicocyclus nassatus</name>
    <name type="common">Nematode worm</name>
    <dbReference type="NCBI Taxonomy" id="53992"/>
    <lineage>
        <taxon>Eukaryota</taxon>
        <taxon>Metazoa</taxon>
        <taxon>Ecdysozoa</taxon>
        <taxon>Nematoda</taxon>
        <taxon>Chromadorea</taxon>
        <taxon>Rhabditida</taxon>
        <taxon>Rhabditina</taxon>
        <taxon>Rhabditomorpha</taxon>
        <taxon>Strongyloidea</taxon>
        <taxon>Strongylidae</taxon>
        <taxon>Cylicocyclus</taxon>
    </lineage>
</organism>
<keyword evidence="3" id="KW-0472">Membrane</keyword>
<evidence type="ECO:0000256" key="1">
    <source>
        <dbReference type="SAM" id="Coils"/>
    </source>
</evidence>
<dbReference type="Proteomes" id="UP001176961">
    <property type="component" value="Unassembled WGS sequence"/>
</dbReference>
<keyword evidence="3" id="KW-0812">Transmembrane</keyword>
<feature type="compositionally biased region" description="Polar residues" evidence="2">
    <location>
        <begin position="1"/>
        <end position="10"/>
    </location>
</feature>
<evidence type="ECO:0000256" key="2">
    <source>
        <dbReference type="SAM" id="MobiDB-lite"/>
    </source>
</evidence>
<feature type="compositionally biased region" description="Polar residues" evidence="2">
    <location>
        <begin position="234"/>
        <end position="246"/>
    </location>
</feature>
<evidence type="ECO:0000313" key="5">
    <source>
        <dbReference type="Proteomes" id="UP001176961"/>
    </source>
</evidence>
<gene>
    <name evidence="4" type="ORF">CYNAS_LOCUS7988</name>
</gene>
<keyword evidence="1" id="KW-0175">Coiled coil</keyword>
<proteinExistence type="predicted"/>
<feature type="compositionally biased region" description="Basic and acidic residues" evidence="2">
    <location>
        <begin position="288"/>
        <end position="298"/>
    </location>
</feature>
<dbReference type="AlphaFoldDB" id="A0AA36GPM1"/>
<evidence type="ECO:0000313" key="4">
    <source>
        <dbReference type="EMBL" id="CAJ0596005.1"/>
    </source>
</evidence>
<sequence length="738" mass="80824">MENSTRQIQHTPPKPRRLVDNAAEVRRRKEAAERLIKERHEALRRQHEEKIHKINEERMRLQRELKERHAKELKRQQDVLQRRMALMERDKARKQEILEKNHAVASRLSTNSSRKNYAFGSSTPRELSFLDPRILKMSAMEKRYSPDKQQSPPNGAVNVSAINARRGRSMASVLSTSLYDHSNQDRTRHTASTTRLTQPKTTPPKPQNHMTQSVYHPAPTPTTPVARLRRKPLSQVTNSVPNTPLAGNNAPATPKRFEKSKNARNTTPKHVANKKAPTPPPAGSTSPQRKESLARSDDISTPLGVTASEPPRSENSFTSDEIPIDMAEKEVHYEISVDSPPAEMHHHEITPNGAENHDVHENPSEAEETTLVNEVDVVIEPPAAVINHAEQASEEEAVAATFTKDVVITSPTPAADEQLISPVPKSSDVEAIPVAEIASPLIAAPAPQEGGASLADELASVFGGSTPAVAHEQNDVQQPPVIVEPPSVDMSAVIQAAENALLTLTKAQEAPLVETAPEKAMETPAAKKSAEIAHAEMPSEKAEVEKPVGKVSYENPLIDFSTAGEEERNKSPSSISAEPVHTEVINHVHTNGIEHKAHPEIAAELPGTVPSKDGDASVMRKVPTPPNDFLISTQAHRLRREQEQREIDERKARIAAILAKSRDLSSGAPVVGGRISPPRGETAQDVLKRLATTSNRSDRSRGSSPAGNLVLLSSAFASDCYYSTGFLLIFVLHLIAFR</sequence>
<protein>
    <submittedName>
        <fullName evidence="4">Uncharacterized protein</fullName>
    </submittedName>
</protein>
<dbReference type="EMBL" id="CATQJL010000112">
    <property type="protein sequence ID" value="CAJ0596005.1"/>
    <property type="molecule type" value="Genomic_DNA"/>
</dbReference>
<comment type="caution">
    <text evidence="4">The sequence shown here is derived from an EMBL/GenBank/DDBJ whole genome shotgun (WGS) entry which is preliminary data.</text>
</comment>
<reference evidence="4" key="1">
    <citation type="submission" date="2023-07" db="EMBL/GenBank/DDBJ databases">
        <authorList>
            <consortium name="CYATHOMIX"/>
        </authorList>
    </citation>
    <scope>NUCLEOTIDE SEQUENCE</scope>
    <source>
        <strain evidence="4">N/A</strain>
    </source>
</reference>
<keyword evidence="3" id="KW-1133">Transmembrane helix</keyword>